<evidence type="ECO:0000313" key="1">
    <source>
        <dbReference type="EMBL" id="KAA5537984.1"/>
    </source>
</evidence>
<name>A0A5M6CS18_9BACT</name>
<dbReference type="RefSeq" id="WP_150079923.1">
    <property type="nucleotide sequence ID" value="NZ_VWOX01000035.1"/>
</dbReference>
<evidence type="ECO:0008006" key="3">
    <source>
        <dbReference type="Google" id="ProtNLM"/>
    </source>
</evidence>
<evidence type="ECO:0000313" key="2">
    <source>
        <dbReference type="Proteomes" id="UP000324479"/>
    </source>
</evidence>
<dbReference type="AlphaFoldDB" id="A0A5M6CS18"/>
<gene>
    <name evidence="1" type="ORF">FYK55_27975</name>
</gene>
<keyword evidence="2" id="KW-1185">Reference proteome</keyword>
<accession>A0A5M6CS18</accession>
<dbReference type="Proteomes" id="UP000324479">
    <property type="component" value="Unassembled WGS sequence"/>
</dbReference>
<reference evidence="1 2" key="1">
    <citation type="submission" date="2019-08" db="EMBL/GenBank/DDBJ databases">
        <authorList>
            <person name="Dhanesh K."/>
            <person name="Kumar G."/>
            <person name="Sasikala C."/>
            <person name="Venkata Ramana C."/>
        </authorList>
    </citation>
    <scope>NUCLEOTIDE SEQUENCE [LARGE SCALE GENOMIC DNA]</scope>
    <source>
        <strain evidence="1 2">JC645</strain>
    </source>
</reference>
<comment type="caution">
    <text evidence="1">The sequence shown here is derived from an EMBL/GenBank/DDBJ whole genome shotgun (WGS) entry which is preliminary data.</text>
</comment>
<organism evidence="1 2">
    <name type="scientific">Roseiconus nitratireducens</name>
    <dbReference type="NCBI Taxonomy" id="2605748"/>
    <lineage>
        <taxon>Bacteria</taxon>
        <taxon>Pseudomonadati</taxon>
        <taxon>Planctomycetota</taxon>
        <taxon>Planctomycetia</taxon>
        <taxon>Pirellulales</taxon>
        <taxon>Pirellulaceae</taxon>
        <taxon>Roseiconus</taxon>
    </lineage>
</organism>
<proteinExistence type="predicted"/>
<protein>
    <recommendedName>
        <fullName evidence="3">DUF2325 domain-containing protein</fullName>
    </recommendedName>
</protein>
<dbReference type="EMBL" id="VWOX01000035">
    <property type="protein sequence ID" value="KAA5537984.1"/>
    <property type="molecule type" value="Genomic_DNA"/>
</dbReference>
<sequence length="480" mass="53646">MQTTKSKTSRRSAWRNYFRLVRYVRAYCLDDPTYLIRQQKRDTSTDHASAEQVVSVIVPSLPPTPEIPPSNATSELVGIASRCSVKANGCTWASERLRLQNAGANHQTEIAPNDASIVEQGRQHQVRLWMNCPSAPAPYDPTEYDTLAGCFAALASATNLVTLVESSDSTRSSHLRHAMALMAEAQSMVRACSKRIGGPTDSEQSAAYSWLCQRAAEARLFIERYMRADDQANPEEWHDLLDRISESECKVNEIIKNEKSQRKLLNKLSYMLGQLEKQAEPQTQLVAIDRTVSDLIDNGLAPSNIELRGLLLPHLAAISNTKQKSSGLELALREIRRFCERADMPDQCAKPDNLSREVLQVAELLQGRSIAMIGGDCRPETKRSIEKAFGLRELVWVDTKQGQSYQTFKPVVERKDVAVVLLAIRWVAHSYGEVIRFCTDNDKPFVRLPAGYSPNQIANQILSQCGDQLLRQTQQEGSGT</sequence>